<accession>A0A9Q1B977</accession>
<evidence type="ECO:0000259" key="3">
    <source>
        <dbReference type="SMART" id="SM00409"/>
    </source>
</evidence>
<dbReference type="Proteomes" id="UP001152320">
    <property type="component" value="Unassembled WGS sequence"/>
</dbReference>
<evidence type="ECO:0000313" key="5">
    <source>
        <dbReference type="Proteomes" id="UP001152320"/>
    </source>
</evidence>
<keyword evidence="1" id="KW-0812">Transmembrane</keyword>
<feature type="domain" description="Immunoglobulin" evidence="3">
    <location>
        <begin position="245"/>
        <end position="344"/>
    </location>
</feature>
<reference evidence="4" key="1">
    <citation type="submission" date="2021-10" db="EMBL/GenBank/DDBJ databases">
        <title>Tropical sea cucumber genome reveals ecological adaptation and Cuvierian tubules defense mechanism.</title>
        <authorList>
            <person name="Chen T."/>
        </authorList>
    </citation>
    <scope>NUCLEOTIDE SEQUENCE</scope>
    <source>
        <strain evidence="4">Nanhai2018</strain>
        <tissue evidence="4">Muscle</tissue>
    </source>
</reference>
<dbReference type="SUPFAM" id="SSF48726">
    <property type="entry name" value="Immunoglobulin"/>
    <property type="match status" value="2"/>
</dbReference>
<evidence type="ECO:0000313" key="4">
    <source>
        <dbReference type="EMBL" id="KAJ8018891.1"/>
    </source>
</evidence>
<keyword evidence="2" id="KW-0732">Signal</keyword>
<dbReference type="InterPro" id="IPR013783">
    <property type="entry name" value="Ig-like_fold"/>
</dbReference>
<evidence type="ECO:0000256" key="1">
    <source>
        <dbReference type="SAM" id="Phobius"/>
    </source>
</evidence>
<dbReference type="OrthoDB" id="6159398at2759"/>
<feature type="chain" id="PRO_5040170635" description="Immunoglobulin domain-containing protein" evidence="2">
    <location>
        <begin position="21"/>
        <end position="545"/>
    </location>
</feature>
<dbReference type="Pfam" id="PF07686">
    <property type="entry name" value="V-set"/>
    <property type="match status" value="1"/>
</dbReference>
<organism evidence="4 5">
    <name type="scientific">Holothuria leucospilota</name>
    <name type="common">Black long sea cucumber</name>
    <name type="synonym">Mertensiothuria leucospilota</name>
    <dbReference type="NCBI Taxonomy" id="206669"/>
    <lineage>
        <taxon>Eukaryota</taxon>
        <taxon>Metazoa</taxon>
        <taxon>Echinodermata</taxon>
        <taxon>Eleutherozoa</taxon>
        <taxon>Echinozoa</taxon>
        <taxon>Holothuroidea</taxon>
        <taxon>Aspidochirotacea</taxon>
        <taxon>Aspidochirotida</taxon>
        <taxon>Holothuriidae</taxon>
        <taxon>Holothuria</taxon>
    </lineage>
</organism>
<feature type="domain" description="Immunoglobulin" evidence="3">
    <location>
        <begin position="25"/>
        <end position="124"/>
    </location>
</feature>
<keyword evidence="1" id="KW-1133">Transmembrane helix</keyword>
<evidence type="ECO:0000256" key="2">
    <source>
        <dbReference type="SAM" id="SignalP"/>
    </source>
</evidence>
<dbReference type="InterPro" id="IPR036179">
    <property type="entry name" value="Ig-like_dom_sf"/>
</dbReference>
<proteinExistence type="predicted"/>
<keyword evidence="1" id="KW-0472">Membrane</keyword>
<dbReference type="InterPro" id="IPR013106">
    <property type="entry name" value="Ig_V-set"/>
</dbReference>
<keyword evidence="5" id="KW-1185">Reference proteome</keyword>
<dbReference type="SMART" id="SM00409">
    <property type="entry name" value="IG"/>
    <property type="match status" value="2"/>
</dbReference>
<feature type="signal peptide" evidence="2">
    <location>
        <begin position="1"/>
        <end position="20"/>
    </location>
</feature>
<dbReference type="EMBL" id="JAIZAY010000152">
    <property type="protein sequence ID" value="KAJ8018891.1"/>
    <property type="molecule type" value="Genomic_DNA"/>
</dbReference>
<comment type="caution">
    <text evidence="4">The sequence shown here is derived from an EMBL/GenBank/DDBJ whole genome shotgun (WGS) entry which is preliminary data.</text>
</comment>
<dbReference type="InterPro" id="IPR003599">
    <property type="entry name" value="Ig_sub"/>
</dbReference>
<feature type="transmembrane region" description="Helical" evidence="1">
    <location>
        <begin position="474"/>
        <end position="495"/>
    </location>
</feature>
<sequence>MERSLVYLVSTLIIGKIACAVNECRTPQFIEIDSLSLIQCSFRDDVYSVLWYKLIKFTRGDAFLTLVNTKKSGEGFLSGEFDIYPNGSLIIQNVSMKHEGTYRVDMLKNPSSGPETFFVTVYVFVPTFSRVPVIDNCANKRETCLQVLNNTSEISCTIKDARLAIPLIWMLRAGDGDRNISSRLSIKNGTHPFFTSRATVTDAFVYSRALILLVCQANDPSGLLQKTESLALIQGNDETLPNALPKPVLARRNTRLELDCTDISISYLVWQVKKNQESVFKTLFHAVFVGDHFHNLLNDDYQLQNHSSVVVEDVKVHHEGIYRCISSNAFEDDVNMYEVVVFVYPDPTYPVVDGCNHQQYCVLEVPLEGSLACTVKGIRPQVQLDITEVFERSSNVLQFYDKTITVKDHGDTSDVLLTSKYRCHSVTESRLTVECKVVGTNIEELHLSTKFDLLFLHGAESTTDENVSFDDHRYWITVIVSTVIHVFCLMIGLLIGKVNNVNCFNLNSSLQKNQEKKIDLLRKKNDKSCGKYVSLLLKSDMNFSS</sequence>
<name>A0A9Q1B977_HOLLE</name>
<gene>
    <name evidence="4" type="ORF">HOLleu_42873</name>
</gene>
<dbReference type="AlphaFoldDB" id="A0A9Q1B977"/>
<protein>
    <recommendedName>
        <fullName evidence="3">Immunoglobulin domain-containing protein</fullName>
    </recommendedName>
</protein>
<dbReference type="Gene3D" id="2.60.40.10">
    <property type="entry name" value="Immunoglobulins"/>
    <property type="match status" value="1"/>
</dbReference>